<dbReference type="PANTHER" id="PTHR10057">
    <property type="entry name" value="PERIPHERAL-TYPE BENZODIAZEPINE RECEPTOR"/>
    <property type="match status" value="1"/>
</dbReference>
<feature type="transmembrane region" description="Helical" evidence="6">
    <location>
        <begin position="125"/>
        <end position="146"/>
    </location>
</feature>
<dbReference type="InterPro" id="IPR038330">
    <property type="entry name" value="TspO/MBR-related_sf"/>
</dbReference>
<keyword evidence="8" id="KW-1185">Reference proteome</keyword>
<sequence length="147" mass="16186">MKHIIVHALFILAVFAAGGAIGAANLPGDWYQSLQKPWFTPPNWVFGPVWSVLYVLIGWVGARKALYGGERVLWVMQMAFNLLWSPVFFGMQSPLGGMVVIAGMLATIVAFIAREWGRDRLSALLFLPYALWVSIAAALNLAILVLN</sequence>
<protein>
    <submittedName>
        <fullName evidence="7">Tryptophan-rich sensory protein</fullName>
    </submittedName>
</protein>
<gene>
    <name evidence="7" type="ORF">GEU84_010785</name>
</gene>
<dbReference type="Proteomes" id="UP000484076">
    <property type="component" value="Unassembled WGS sequence"/>
</dbReference>
<comment type="similarity">
    <text evidence="2">Belongs to the TspO/BZRP family.</text>
</comment>
<proteinExistence type="inferred from homology"/>
<comment type="caution">
    <text evidence="7">The sequence shown here is derived from an EMBL/GenBank/DDBJ whole genome shotgun (WGS) entry which is preliminary data.</text>
</comment>
<evidence type="ECO:0000313" key="7">
    <source>
        <dbReference type="EMBL" id="NUB44871.1"/>
    </source>
</evidence>
<keyword evidence="3 6" id="KW-0812">Transmembrane</keyword>
<feature type="transmembrane region" description="Helical" evidence="6">
    <location>
        <begin position="72"/>
        <end position="89"/>
    </location>
</feature>
<evidence type="ECO:0000256" key="2">
    <source>
        <dbReference type="ARBA" id="ARBA00007524"/>
    </source>
</evidence>
<evidence type="ECO:0000313" key="8">
    <source>
        <dbReference type="Proteomes" id="UP000484076"/>
    </source>
</evidence>
<organism evidence="7 8">
    <name type="scientific">Fertoeibacter niger</name>
    <dbReference type="NCBI Taxonomy" id="2656921"/>
    <lineage>
        <taxon>Bacteria</taxon>
        <taxon>Pseudomonadati</taxon>
        <taxon>Pseudomonadota</taxon>
        <taxon>Alphaproteobacteria</taxon>
        <taxon>Rhodobacterales</taxon>
        <taxon>Paracoccaceae</taxon>
        <taxon>Fertoeibacter</taxon>
    </lineage>
</organism>
<evidence type="ECO:0000256" key="4">
    <source>
        <dbReference type="ARBA" id="ARBA00022989"/>
    </source>
</evidence>
<dbReference type="PANTHER" id="PTHR10057:SF0">
    <property type="entry name" value="TRANSLOCATOR PROTEIN"/>
    <property type="match status" value="1"/>
</dbReference>
<evidence type="ECO:0000256" key="1">
    <source>
        <dbReference type="ARBA" id="ARBA00004141"/>
    </source>
</evidence>
<evidence type="ECO:0000256" key="6">
    <source>
        <dbReference type="SAM" id="Phobius"/>
    </source>
</evidence>
<evidence type="ECO:0000256" key="3">
    <source>
        <dbReference type="ARBA" id="ARBA00022692"/>
    </source>
</evidence>
<dbReference type="Gene3D" id="1.20.1260.100">
    <property type="entry name" value="TspO/MBR protein"/>
    <property type="match status" value="1"/>
</dbReference>
<dbReference type="EMBL" id="WHUT02000005">
    <property type="protein sequence ID" value="NUB44871.1"/>
    <property type="molecule type" value="Genomic_DNA"/>
</dbReference>
<dbReference type="FunFam" id="1.20.1260.100:FF:000001">
    <property type="entry name" value="translocator protein 2"/>
    <property type="match status" value="1"/>
</dbReference>
<dbReference type="GO" id="GO:0033013">
    <property type="term" value="P:tetrapyrrole metabolic process"/>
    <property type="evidence" value="ECO:0007669"/>
    <property type="project" value="UniProtKB-ARBA"/>
</dbReference>
<keyword evidence="4 6" id="KW-1133">Transmembrane helix</keyword>
<evidence type="ECO:0000256" key="5">
    <source>
        <dbReference type="ARBA" id="ARBA00023136"/>
    </source>
</evidence>
<reference evidence="7" key="1">
    <citation type="submission" date="2020-05" db="EMBL/GenBank/DDBJ databases">
        <title>Fertoebacter nigrum gen. nov., sp. nov., a new member of the family Rhodobacteraceae.</title>
        <authorList>
            <person name="Szuroczki S."/>
            <person name="Abbaszade G."/>
            <person name="Buni D."/>
            <person name="Schumann P."/>
            <person name="Toth E."/>
        </authorList>
    </citation>
    <scope>NUCLEOTIDE SEQUENCE</scope>
    <source>
        <strain evidence="7">RG-N-1a</strain>
    </source>
</reference>
<comment type="subcellular location">
    <subcellularLocation>
        <location evidence="1">Membrane</location>
        <topology evidence="1">Multi-pass membrane protein</topology>
    </subcellularLocation>
</comment>
<feature type="transmembrane region" description="Helical" evidence="6">
    <location>
        <begin position="95"/>
        <end position="113"/>
    </location>
</feature>
<keyword evidence="5 6" id="KW-0472">Membrane</keyword>
<name>A0A8X8KPG6_9RHOB</name>
<dbReference type="InterPro" id="IPR004307">
    <property type="entry name" value="TspO_MBR"/>
</dbReference>
<dbReference type="CDD" id="cd15904">
    <property type="entry name" value="TSPO_MBR"/>
    <property type="match status" value="1"/>
</dbReference>
<dbReference type="PIRSF" id="PIRSF005859">
    <property type="entry name" value="PBR"/>
    <property type="match status" value="1"/>
</dbReference>
<feature type="transmembrane region" description="Helical" evidence="6">
    <location>
        <begin position="44"/>
        <end position="60"/>
    </location>
</feature>
<dbReference type="Pfam" id="PF03073">
    <property type="entry name" value="TspO_MBR"/>
    <property type="match status" value="1"/>
</dbReference>
<dbReference type="AlphaFoldDB" id="A0A8X8KPG6"/>
<dbReference type="GO" id="GO:0016020">
    <property type="term" value="C:membrane"/>
    <property type="evidence" value="ECO:0007669"/>
    <property type="project" value="UniProtKB-SubCell"/>
</dbReference>
<accession>A0A8X8KPG6</accession>